<dbReference type="InterPro" id="IPR005171">
    <property type="entry name" value="Cyt_c_oxidase_su4_prok"/>
</dbReference>
<evidence type="ECO:0000313" key="8">
    <source>
        <dbReference type="Proteomes" id="UP000234881"/>
    </source>
</evidence>
<feature type="transmembrane region" description="Helical" evidence="6">
    <location>
        <begin position="39"/>
        <end position="61"/>
    </location>
</feature>
<dbReference type="EMBL" id="PKUQ01000016">
    <property type="protein sequence ID" value="PLW77497.1"/>
    <property type="molecule type" value="Genomic_DNA"/>
</dbReference>
<proteinExistence type="predicted"/>
<keyword evidence="2" id="KW-1003">Cell membrane</keyword>
<dbReference type="Pfam" id="PF03626">
    <property type="entry name" value="COX4_pro"/>
    <property type="match status" value="1"/>
</dbReference>
<sequence>MKRLLSSPNGLLVIWAVLIGLTVMSMVNAQAGTDVKELSILALAVLFALSMLKAELILRYFLRLQDSSPGWRIGFSLLLGVLVLILFGLSSIDL</sequence>
<feature type="transmembrane region" description="Helical" evidence="6">
    <location>
        <begin position="73"/>
        <end position="92"/>
    </location>
</feature>
<dbReference type="GO" id="GO:0005886">
    <property type="term" value="C:plasma membrane"/>
    <property type="evidence" value="ECO:0007669"/>
    <property type="project" value="UniProtKB-SubCell"/>
</dbReference>
<comment type="caution">
    <text evidence="7">The sequence shown here is derived from an EMBL/GenBank/DDBJ whole genome shotgun (WGS) entry which is preliminary data.</text>
</comment>
<dbReference type="AlphaFoldDB" id="A0A2N5XSS9"/>
<reference evidence="7 8" key="1">
    <citation type="submission" date="2018-01" db="EMBL/GenBank/DDBJ databases">
        <title>The draft genome sequence of Cohaesibacter sp. H1304.</title>
        <authorList>
            <person name="Wang N.-N."/>
            <person name="Du Z.-J."/>
        </authorList>
    </citation>
    <scope>NUCLEOTIDE SEQUENCE [LARGE SCALE GENOMIC DNA]</scope>
    <source>
        <strain evidence="7 8">H1304</strain>
    </source>
</reference>
<dbReference type="Proteomes" id="UP000234881">
    <property type="component" value="Unassembled WGS sequence"/>
</dbReference>
<evidence type="ECO:0008006" key="9">
    <source>
        <dbReference type="Google" id="ProtNLM"/>
    </source>
</evidence>
<evidence type="ECO:0000313" key="7">
    <source>
        <dbReference type="EMBL" id="PLW77497.1"/>
    </source>
</evidence>
<evidence type="ECO:0000256" key="5">
    <source>
        <dbReference type="ARBA" id="ARBA00023136"/>
    </source>
</evidence>
<evidence type="ECO:0000256" key="3">
    <source>
        <dbReference type="ARBA" id="ARBA00022692"/>
    </source>
</evidence>
<evidence type="ECO:0000256" key="2">
    <source>
        <dbReference type="ARBA" id="ARBA00022475"/>
    </source>
</evidence>
<dbReference type="RefSeq" id="WP_101533514.1">
    <property type="nucleotide sequence ID" value="NZ_PKUQ01000016.1"/>
</dbReference>
<protein>
    <recommendedName>
        <fullName evidence="9">Cytochrome C oxidase subunit IV</fullName>
    </recommendedName>
</protein>
<name>A0A2N5XSS9_9HYPH</name>
<keyword evidence="5 6" id="KW-0472">Membrane</keyword>
<organism evidence="7 8">
    <name type="scientific">Cohaesibacter celericrescens</name>
    <dbReference type="NCBI Taxonomy" id="2067669"/>
    <lineage>
        <taxon>Bacteria</taxon>
        <taxon>Pseudomonadati</taxon>
        <taxon>Pseudomonadota</taxon>
        <taxon>Alphaproteobacteria</taxon>
        <taxon>Hyphomicrobiales</taxon>
        <taxon>Cohaesibacteraceae</taxon>
    </lineage>
</organism>
<keyword evidence="3 6" id="KW-0812">Transmembrane</keyword>
<accession>A0A2N5XSS9</accession>
<gene>
    <name evidence="7" type="ORF">C0081_09270</name>
</gene>
<evidence type="ECO:0000256" key="1">
    <source>
        <dbReference type="ARBA" id="ARBA00004651"/>
    </source>
</evidence>
<evidence type="ECO:0000256" key="4">
    <source>
        <dbReference type="ARBA" id="ARBA00022989"/>
    </source>
</evidence>
<comment type="subcellular location">
    <subcellularLocation>
        <location evidence="1">Cell membrane</location>
        <topology evidence="1">Multi-pass membrane protein</topology>
    </subcellularLocation>
</comment>
<keyword evidence="8" id="KW-1185">Reference proteome</keyword>
<keyword evidence="4 6" id="KW-1133">Transmembrane helix</keyword>
<evidence type="ECO:0000256" key="6">
    <source>
        <dbReference type="SAM" id="Phobius"/>
    </source>
</evidence>